<name>A0ABW4F8D7_9PSEU</name>
<keyword evidence="3" id="KW-1185">Reference proteome</keyword>
<evidence type="ECO:0000256" key="1">
    <source>
        <dbReference type="SAM" id="SignalP"/>
    </source>
</evidence>
<gene>
    <name evidence="2" type="ORF">ACFSJD_34915</name>
</gene>
<organism evidence="2 3">
    <name type="scientific">Pseudonocardia yunnanensis</name>
    <dbReference type="NCBI Taxonomy" id="58107"/>
    <lineage>
        <taxon>Bacteria</taxon>
        <taxon>Bacillati</taxon>
        <taxon>Actinomycetota</taxon>
        <taxon>Actinomycetes</taxon>
        <taxon>Pseudonocardiales</taxon>
        <taxon>Pseudonocardiaceae</taxon>
        <taxon>Pseudonocardia</taxon>
    </lineage>
</organism>
<proteinExistence type="predicted"/>
<sequence>MRLRAVLIGLVAAAALVGCTSSGETPPATTAAPTTAPIAQDTTSAAPTTFPTATTTVTAAPDAVAFFKAQEPACRAEAERVGNPVVDPARFAGAKLVQQNTDGTALIEDGAGTQLIVDVSGEKILPASGNAEDLMPDPYGFGCPPEIFVGTVA</sequence>
<dbReference type="RefSeq" id="WP_344728829.1">
    <property type="nucleotide sequence ID" value="NZ_BAAAUS010000056.1"/>
</dbReference>
<evidence type="ECO:0000313" key="2">
    <source>
        <dbReference type="EMBL" id="MFD1522729.1"/>
    </source>
</evidence>
<reference evidence="3" key="1">
    <citation type="journal article" date="2019" name="Int. J. Syst. Evol. Microbiol.">
        <title>The Global Catalogue of Microorganisms (GCM) 10K type strain sequencing project: providing services to taxonomists for standard genome sequencing and annotation.</title>
        <authorList>
            <consortium name="The Broad Institute Genomics Platform"/>
            <consortium name="The Broad Institute Genome Sequencing Center for Infectious Disease"/>
            <person name="Wu L."/>
            <person name="Ma J."/>
        </authorList>
    </citation>
    <scope>NUCLEOTIDE SEQUENCE [LARGE SCALE GENOMIC DNA]</scope>
    <source>
        <strain evidence="3">CCM 7043</strain>
    </source>
</reference>
<dbReference type="PROSITE" id="PS51257">
    <property type="entry name" value="PROKAR_LIPOPROTEIN"/>
    <property type="match status" value="1"/>
</dbReference>
<comment type="caution">
    <text evidence="2">The sequence shown here is derived from an EMBL/GenBank/DDBJ whole genome shotgun (WGS) entry which is preliminary data.</text>
</comment>
<keyword evidence="1" id="KW-0732">Signal</keyword>
<accession>A0ABW4F8D7</accession>
<feature type="signal peptide" evidence="1">
    <location>
        <begin position="1"/>
        <end position="22"/>
    </location>
</feature>
<dbReference type="Proteomes" id="UP001597114">
    <property type="component" value="Unassembled WGS sequence"/>
</dbReference>
<protein>
    <submittedName>
        <fullName evidence="2">Uncharacterized protein</fullName>
    </submittedName>
</protein>
<dbReference type="EMBL" id="JBHUCO010000048">
    <property type="protein sequence ID" value="MFD1522729.1"/>
    <property type="molecule type" value="Genomic_DNA"/>
</dbReference>
<feature type="chain" id="PRO_5045143481" evidence="1">
    <location>
        <begin position="23"/>
        <end position="153"/>
    </location>
</feature>
<evidence type="ECO:0000313" key="3">
    <source>
        <dbReference type="Proteomes" id="UP001597114"/>
    </source>
</evidence>